<evidence type="ECO:0000313" key="4">
    <source>
        <dbReference type="Proteomes" id="UP000199226"/>
    </source>
</evidence>
<dbReference type="OrthoDB" id="747875at2"/>
<evidence type="ECO:0000313" key="3">
    <source>
        <dbReference type="EMBL" id="SDM57028.1"/>
    </source>
</evidence>
<dbReference type="STRING" id="990371.SAMN05421813_1162"/>
<dbReference type="EMBL" id="FNHH01000016">
    <property type="protein sequence ID" value="SDM57028.1"/>
    <property type="molecule type" value="Genomic_DNA"/>
</dbReference>
<sequence length="368" mass="42697">MNKVFILLFCGFFLTLASAGAQTLITKEAMNSFAQYSSSKDIKKLENARKLIDNGYKTRSDSSAFRNNLIRSLVYSTLARVDSNLKYSYKKDPVDEVLFSMKYVYGSKFEKDSRDRITYIEAQLKQTYLYRANNSFKNRKYTDALKYFSILDSIDKTNISITHNLALLCQELGYYQRSLGYYEKLITNRPRPEYFMVAANLYESLNDENNTIRVLTAGSNAFPTNRDLLFKLLNILLNRNEYTEIIKFTSQALKLDENNINLNYLAGFSHEMSGNIPKAEEYYKAIININPNNYEANYALGLLYLNLYLKDKKQNGVMYVAKYYLTKANEIDPYEIKSLTSLSILYKHTGDITELQKINNRINQLKLN</sequence>
<dbReference type="InterPro" id="IPR019734">
    <property type="entry name" value="TPR_rpt"/>
</dbReference>
<protein>
    <submittedName>
        <fullName evidence="3">Uncharacterized protein</fullName>
    </submittedName>
</protein>
<dbReference type="SUPFAM" id="SSF48452">
    <property type="entry name" value="TPR-like"/>
    <property type="match status" value="1"/>
</dbReference>
<dbReference type="SMART" id="SM00028">
    <property type="entry name" value="TPR"/>
    <property type="match status" value="4"/>
</dbReference>
<evidence type="ECO:0000256" key="1">
    <source>
        <dbReference type="PROSITE-ProRule" id="PRU00339"/>
    </source>
</evidence>
<feature type="repeat" description="TPR" evidence="1">
    <location>
        <begin position="260"/>
        <end position="293"/>
    </location>
</feature>
<accession>A0A1G9UAX1</accession>
<gene>
    <name evidence="3" type="ORF">SAMN05421813_1162</name>
</gene>
<name>A0A1G9UAX1_9SPHI</name>
<dbReference type="PROSITE" id="PS50005">
    <property type="entry name" value="TPR"/>
    <property type="match status" value="1"/>
</dbReference>
<keyword evidence="1" id="KW-0802">TPR repeat</keyword>
<dbReference type="InterPro" id="IPR011990">
    <property type="entry name" value="TPR-like_helical_dom_sf"/>
</dbReference>
<dbReference type="PANTHER" id="PTHR12558:SF13">
    <property type="entry name" value="CELL DIVISION CYCLE PROTEIN 27 HOMOLOG"/>
    <property type="match status" value="1"/>
</dbReference>
<feature type="chain" id="PRO_5011690224" evidence="2">
    <location>
        <begin position="22"/>
        <end position="368"/>
    </location>
</feature>
<dbReference type="PANTHER" id="PTHR12558">
    <property type="entry name" value="CELL DIVISION CYCLE 16,23,27"/>
    <property type="match status" value="1"/>
</dbReference>
<reference evidence="4" key="1">
    <citation type="submission" date="2016-10" db="EMBL/GenBank/DDBJ databases">
        <authorList>
            <person name="Varghese N."/>
            <person name="Submissions S."/>
        </authorList>
    </citation>
    <scope>NUCLEOTIDE SEQUENCE [LARGE SCALE GENOMIC DNA]</scope>
    <source>
        <strain evidence="4">DSM 24536</strain>
    </source>
</reference>
<feature type="signal peptide" evidence="2">
    <location>
        <begin position="1"/>
        <end position="21"/>
    </location>
</feature>
<proteinExistence type="predicted"/>
<dbReference type="Gene3D" id="1.25.40.10">
    <property type="entry name" value="Tetratricopeptide repeat domain"/>
    <property type="match status" value="2"/>
</dbReference>
<dbReference type="AlphaFoldDB" id="A0A1G9UAX1"/>
<dbReference type="Proteomes" id="UP000199226">
    <property type="component" value="Unassembled WGS sequence"/>
</dbReference>
<organism evidence="3 4">
    <name type="scientific">Daejeonella rubra</name>
    <dbReference type="NCBI Taxonomy" id="990371"/>
    <lineage>
        <taxon>Bacteria</taxon>
        <taxon>Pseudomonadati</taxon>
        <taxon>Bacteroidota</taxon>
        <taxon>Sphingobacteriia</taxon>
        <taxon>Sphingobacteriales</taxon>
        <taxon>Sphingobacteriaceae</taxon>
        <taxon>Daejeonella</taxon>
    </lineage>
</organism>
<dbReference type="RefSeq" id="WP_090705046.1">
    <property type="nucleotide sequence ID" value="NZ_FNHH01000016.1"/>
</dbReference>
<keyword evidence="4" id="KW-1185">Reference proteome</keyword>
<evidence type="ECO:0000256" key="2">
    <source>
        <dbReference type="SAM" id="SignalP"/>
    </source>
</evidence>
<keyword evidence="2" id="KW-0732">Signal</keyword>